<keyword evidence="1" id="KW-1133">Transmembrane helix</keyword>
<keyword evidence="1" id="KW-0812">Transmembrane</keyword>
<keyword evidence="1" id="KW-0472">Membrane</keyword>
<dbReference type="PANTHER" id="PTHR32251">
    <property type="entry name" value="3-OXO-5-ALPHA-STEROID 4-DEHYDROGENASE"/>
    <property type="match status" value="1"/>
</dbReference>
<evidence type="ECO:0000313" key="3">
    <source>
        <dbReference type="Proteomes" id="UP001370490"/>
    </source>
</evidence>
<accession>A0AAN8Z373</accession>
<feature type="transmembrane region" description="Helical" evidence="1">
    <location>
        <begin position="39"/>
        <end position="59"/>
    </location>
</feature>
<evidence type="ECO:0000256" key="1">
    <source>
        <dbReference type="SAM" id="Phobius"/>
    </source>
</evidence>
<keyword evidence="3" id="KW-1185">Reference proteome</keyword>
<dbReference type="InterPro" id="IPR010721">
    <property type="entry name" value="UstE-like"/>
</dbReference>
<dbReference type="EMBL" id="JBAMMX010000020">
    <property type="protein sequence ID" value="KAK6921315.1"/>
    <property type="molecule type" value="Genomic_DNA"/>
</dbReference>
<reference evidence="2 3" key="1">
    <citation type="submission" date="2023-12" db="EMBL/GenBank/DDBJ databases">
        <title>A high-quality genome assembly for Dillenia turbinata (Dilleniales).</title>
        <authorList>
            <person name="Chanderbali A."/>
        </authorList>
    </citation>
    <scope>NUCLEOTIDE SEQUENCE [LARGE SCALE GENOMIC DNA]</scope>
    <source>
        <strain evidence="2">LSX21</strain>
        <tissue evidence="2">Leaf</tissue>
    </source>
</reference>
<protein>
    <submittedName>
        <fullName evidence="2">Uncharacterized protein</fullName>
    </submittedName>
</protein>
<feature type="transmembrane region" description="Helical" evidence="1">
    <location>
        <begin position="9"/>
        <end position="33"/>
    </location>
</feature>
<name>A0AAN8Z373_9MAGN</name>
<dbReference type="Pfam" id="PF06966">
    <property type="entry name" value="DUF1295"/>
    <property type="match status" value="1"/>
</dbReference>
<sequence>MGTVIDSHFLALTAIVTVGYQFIFFIITALLKFDKVTDFAGSTNFVIIAVLTLILKGSWHFRQAEWLENSIFSYILNVGSFDIACANMGLSVRIVSFNEIREEQYLFVCLPSNVMLLKIDYTECDMRCVL</sequence>
<evidence type="ECO:0000313" key="2">
    <source>
        <dbReference type="EMBL" id="KAK6921315.1"/>
    </source>
</evidence>
<proteinExistence type="predicted"/>
<comment type="caution">
    <text evidence="2">The sequence shown here is derived from an EMBL/GenBank/DDBJ whole genome shotgun (WGS) entry which is preliminary data.</text>
</comment>
<gene>
    <name evidence="2" type="ORF">RJ641_014993</name>
</gene>
<dbReference type="PANTHER" id="PTHR32251:SF15">
    <property type="entry name" value="3-OXO-5-ALPHA-STEROID 4-DEHYDROGENASE (DUF1295)"/>
    <property type="match status" value="1"/>
</dbReference>
<organism evidence="2 3">
    <name type="scientific">Dillenia turbinata</name>
    <dbReference type="NCBI Taxonomy" id="194707"/>
    <lineage>
        <taxon>Eukaryota</taxon>
        <taxon>Viridiplantae</taxon>
        <taxon>Streptophyta</taxon>
        <taxon>Embryophyta</taxon>
        <taxon>Tracheophyta</taxon>
        <taxon>Spermatophyta</taxon>
        <taxon>Magnoliopsida</taxon>
        <taxon>eudicotyledons</taxon>
        <taxon>Gunneridae</taxon>
        <taxon>Pentapetalae</taxon>
        <taxon>Dilleniales</taxon>
        <taxon>Dilleniaceae</taxon>
        <taxon>Dillenia</taxon>
    </lineage>
</organism>
<dbReference type="Proteomes" id="UP001370490">
    <property type="component" value="Unassembled WGS sequence"/>
</dbReference>
<dbReference type="GO" id="GO:0016020">
    <property type="term" value="C:membrane"/>
    <property type="evidence" value="ECO:0007669"/>
    <property type="project" value="TreeGrafter"/>
</dbReference>
<dbReference type="AlphaFoldDB" id="A0AAN8Z373"/>